<organism evidence="2 3">
    <name type="scientific">Desulfonema magnum</name>
    <dbReference type="NCBI Taxonomy" id="45655"/>
    <lineage>
        <taxon>Bacteria</taxon>
        <taxon>Pseudomonadati</taxon>
        <taxon>Thermodesulfobacteriota</taxon>
        <taxon>Desulfobacteria</taxon>
        <taxon>Desulfobacterales</taxon>
        <taxon>Desulfococcaceae</taxon>
        <taxon>Desulfonema</taxon>
    </lineage>
</organism>
<proteinExistence type="predicted"/>
<evidence type="ECO:0000313" key="3">
    <source>
        <dbReference type="Proteomes" id="UP000663722"/>
    </source>
</evidence>
<dbReference type="RefSeq" id="WP_207678608.1">
    <property type="nucleotide sequence ID" value="NZ_CP061800.1"/>
</dbReference>
<dbReference type="AlphaFoldDB" id="A0A975BS34"/>
<gene>
    <name evidence="2" type="ORF">dnm_064390</name>
</gene>
<keyword evidence="3" id="KW-1185">Reference proteome</keyword>
<feature type="domain" description="DUF362" evidence="1">
    <location>
        <begin position="34"/>
        <end position="236"/>
    </location>
</feature>
<dbReference type="InterPro" id="IPR007160">
    <property type="entry name" value="DUF362"/>
</dbReference>
<dbReference type="EMBL" id="CP061800">
    <property type="protein sequence ID" value="QTA90378.1"/>
    <property type="molecule type" value="Genomic_DNA"/>
</dbReference>
<protein>
    <submittedName>
        <fullName evidence="2">DUF362</fullName>
    </submittedName>
</protein>
<dbReference type="KEGG" id="dmm:dnm_064390"/>
<evidence type="ECO:0000313" key="2">
    <source>
        <dbReference type="EMBL" id="QTA90378.1"/>
    </source>
</evidence>
<evidence type="ECO:0000259" key="1">
    <source>
        <dbReference type="Pfam" id="PF04015"/>
    </source>
</evidence>
<reference evidence="2" key="1">
    <citation type="journal article" date="2021" name="Microb. Physiol.">
        <title>Proteogenomic Insights into the Physiology of Marine, Sulfate-Reducing, Filamentous Desulfonema limicola and Desulfonema magnum.</title>
        <authorList>
            <person name="Schnaars V."/>
            <person name="Wohlbrand L."/>
            <person name="Scheve S."/>
            <person name="Hinrichs C."/>
            <person name="Reinhardt R."/>
            <person name="Rabus R."/>
        </authorList>
    </citation>
    <scope>NUCLEOTIDE SEQUENCE</scope>
    <source>
        <strain evidence="2">4be13</strain>
    </source>
</reference>
<dbReference type="Proteomes" id="UP000663722">
    <property type="component" value="Chromosome"/>
</dbReference>
<accession>A0A975BS34</accession>
<name>A0A975BS34_9BACT</name>
<dbReference type="Pfam" id="PF04015">
    <property type="entry name" value="DUF362"/>
    <property type="match status" value="1"/>
</dbReference>
<sequence>MNFATTNFLSYQKSVPDVLDKISAKDILSKQHSILIKPNLVNSSPFPVTTSVKCCEAIVNYIKASSDADIVIAEGAGDATHETYEIFDLLGYTDLAERQGIELADLNHARLRKLENKARPVFLEMYLPEIAFTHFIISVPVLKAHSLAVVTGTLKNMMGLAPPRYYSGQGPWKKALFHERLHEAIIDLNTYRSPDLSVMDASVGLADFHLGGRECSPPAGKLIAGFDPLETDREAANLLGIDWKTVPHLSSDLQLQAEALT</sequence>